<dbReference type="RefSeq" id="XP_009550031.1">
    <property type="nucleotide sequence ID" value="XM_009551736.1"/>
</dbReference>
<keyword evidence="2" id="KW-1185">Reference proteome</keyword>
<dbReference type="InParanoid" id="W4JYT0"/>
<organism evidence="1 2">
    <name type="scientific">Heterobasidion irregulare (strain TC 32-1)</name>
    <dbReference type="NCBI Taxonomy" id="747525"/>
    <lineage>
        <taxon>Eukaryota</taxon>
        <taxon>Fungi</taxon>
        <taxon>Dikarya</taxon>
        <taxon>Basidiomycota</taxon>
        <taxon>Agaricomycotina</taxon>
        <taxon>Agaricomycetes</taxon>
        <taxon>Russulales</taxon>
        <taxon>Bondarzewiaceae</taxon>
        <taxon>Heterobasidion</taxon>
        <taxon>Heterobasidion annosum species complex</taxon>
    </lineage>
</organism>
<accession>W4JYT0</accession>
<dbReference type="EMBL" id="KI925462">
    <property type="protein sequence ID" value="ETW78026.1"/>
    <property type="molecule type" value="Genomic_DNA"/>
</dbReference>
<gene>
    <name evidence="1" type="ORF">HETIRDRAFT_119985</name>
</gene>
<dbReference type="GeneID" id="20666672"/>
<dbReference type="Proteomes" id="UP000030671">
    <property type="component" value="Unassembled WGS sequence"/>
</dbReference>
<proteinExistence type="predicted"/>
<dbReference type="AlphaFoldDB" id="W4JYT0"/>
<reference evidence="1 2" key="1">
    <citation type="journal article" date="2012" name="New Phytol.">
        <title>Insight into trade-off between wood decay and parasitism from the genome of a fungal forest pathogen.</title>
        <authorList>
            <person name="Olson A."/>
            <person name="Aerts A."/>
            <person name="Asiegbu F."/>
            <person name="Belbahri L."/>
            <person name="Bouzid O."/>
            <person name="Broberg A."/>
            <person name="Canback B."/>
            <person name="Coutinho P.M."/>
            <person name="Cullen D."/>
            <person name="Dalman K."/>
            <person name="Deflorio G."/>
            <person name="van Diepen L.T."/>
            <person name="Dunand C."/>
            <person name="Duplessis S."/>
            <person name="Durling M."/>
            <person name="Gonthier P."/>
            <person name="Grimwood J."/>
            <person name="Fossdal C.G."/>
            <person name="Hansson D."/>
            <person name="Henrissat B."/>
            <person name="Hietala A."/>
            <person name="Himmelstrand K."/>
            <person name="Hoffmeister D."/>
            <person name="Hogberg N."/>
            <person name="James T.Y."/>
            <person name="Karlsson M."/>
            <person name="Kohler A."/>
            <person name="Kues U."/>
            <person name="Lee Y.H."/>
            <person name="Lin Y.C."/>
            <person name="Lind M."/>
            <person name="Lindquist E."/>
            <person name="Lombard V."/>
            <person name="Lucas S."/>
            <person name="Lunden K."/>
            <person name="Morin E."/>
            <person name="Murat C."/>
            <person name="Park J."/>
            <person name="Raffaello T."/>
            <person name="Rouze P."/>
            <person name="Salamov A."/>
            <person name="Schmutz J."/>
            <person name="Solheim H."/>
            <person name="Stahlberg J."/>
            <person name="Velez H."/>
            <person name="de Vries R.P."/>
            <person name="Wiebenga A."/>
            <person name="Woodward S."/>
            <person name="Yakovlev I."/>
            <person name="Garbelotto M."/>
            <person name="Martin F."/>
            <person name="Grigoriev I.V."/>
            <person name="Stenlid J."/>
        </authorList>
    </citation>
    <scope>NUCLEOTIDE SEQUENCE [LARGE SCALE GENOMIC DNA]</scope>
    <source>
        <strain evidence="1 2">TC 32-1</strain>
    </source>
</reference>
<dbReference type="HOGENOM" id="CLU_733744_0_0_1"/>
<sequence length="377" mass="40009">MDVQSHGPHLPDMVVPLRPDAGAPVRSFHLSSSSHKLPRGDLLRADRRTARCLLDSQRAGQGADATRRAPDCPTPGLARSSLTSVAFADSDALALASGGRVQAGMEREWGRWRALGGSGSRGIGEAEVVPWGLSAAGVVDERVACMGWAGGWTSAAFQALHLGTGLRLSFERSCVSGCGFWRSGAVVGAVASGFLTRQVGGGARPRLPRHWAGTAELLSGLVSSRASACPVKSDSEPRRHLAPCRPTRAYLICPSHLSINIVRGGGDAGPDIYKYCHLQGDAWQYLPATVDCSPSMQSAAVRGDDTDGRSARACAASSYHDWSLENIKYVKSEEISVERACILQQSMGQSPVLVNEVHVYPPRSACLGWWGDAQVGE</sequence>
<evidence type="ECO:0000313" key="1">
    <source>
        <dbReference type="EMBL" id="ETW78026.1"/>
    </source>
</evidence>
<dbReference type="KEGG" id="hir:HETIRDRAFT_119985"/>
<protein>
    <submittedName>
        <fullName evidence="1">Uncharacterized protein</fullName>
    </submittedName>
</protein>
<name>W4JYT0_HETIT</name>
<evidence type="ECO:0000313" key="2">
    <source>
        <dbReference type="Proteomes" id="UP000030671"/>
    </source>
</evidence>